<dbReference type="InterPro" id="IPR016185">
    <property type="entry name" value="PreATP-grasp_dom_sf"/>
</dbReference>
<evidence type="ECO:0000256" key="8">
    <source>
        <dbReference type="ARBA" id="ARBA00022840"/>
    </source>
</evidence>
<dbReference type="InterPro" id="IPR020560">
    <property type="entry name" value="PRibGlycinamide_synth_C-dom"/>
</dbReference>
<dbReference type="PROSITE" id="PS00184">
    <property type="entry name" value="GARS"/>
    <property type="match status" value="1"/>
</dbReference>
<keyword evidence="7 13" id="KW-0658">Purine biosynthesis</keyword>
<evidence type="ECO:0000256" key="2">
    <source>
        <dbReference type="ARBA" id="ARBA00001946"/>
    </source>
</evidence>
<dbReference type="Pfam" id="PF02844">
    <property type="entry name" value="GARS_N"/>
    <property type="match status" value="1"/>
</dbReference>
<dbReference type="GO" id="GO:0009113">
    <property type="term" value="P:purine nucleobase biosynthetic process"/>
    <property type="evidence" value="ECO:0007669"/>
    <property type="project" value="InterPro"/>
</dbReference>
<organism evidence="16 17">
    <name type="scientific">Alkalibacterium olivapovliticus</name>
    <dbReference type="NCBI Taxonomy" id="99907"/>
    <lineage>
        <taxon>Bacteria</taxon>
        <taxon>Bacillati</taxon>
        <taxon>Bacillota</taxon>
        <taxon>Bacilli</taxon>
        <taxon>Lactobacillales</taxon>
        <taxon>Carnobacteriaceae</taxon>
        <taxon>Alkalibacterium</taxon>
    </lineage>
</organism>
<evidence type="ECO:0000313" key="17">
    <source>
        <dbReference type="Proteomes" id="UP000238205"/>
    </source>
</evidence>
<evidence type="ECO:0000256" key="4">
    <source>
        <dbReference type="ARBA" id="ARBA00013255"/>
    </source>
</evidence>
<evidence type="ECO:0000256" key="12">
    <source>
        <dbReference type="ARBA" id="ARBA00042864"/>
    </source>
</evidence>
<dbReference type="UniPathway" id="UPA00074">
    <property type="reaction ID" value="UER00125"/>
</dbReference>
<dbReference type="Gene3D" id="3.30.1490.20">
    <property type="entry name" value="ATP-grasp fold, A domain"/>
    <property type="match status" value="1"/>
</dbReference>
<comment type="similarity">
    <text evidence="10 13">Belongs to the GARS family.</text>
</comment>
<dbReference type="SUPFAM" id="SSF52440">
    <property type="entry name" value="PreATP-grasp domain"/>
    <property type="match status" value="1"/>
</dbReference>
<feature type="domain" description="ATP-grasp" evidence="15">
    <location>
        <begin position="115"/>
        <end position="321"/>
    </location>
</feature>
<evidence type="ECO:0000313" key="16">
    <source>
        <dbReference type="EMBL" id="PRY83187.1"/>
    </source>
</evidence>
<keyword evidence="8 14" id="KW-0067">ATP-binding</keyword>
<dbReference type="HAMAP" id="MF_00138">
    <property type="entry name" value="GARS"/>
    <property type="match status" value="1"/>
</dbReference>
<comment type="pathway">
    <text evidence="3 13">Purine metabolism; IMP biosynthesis via de novo pathway; N(1)-(5-phospho-D-ribosyl)glycinamide from 5-phospho-alpha-D-ribose 1-diphosphate: step 2/2.</text>
</comment>
<dbReference type="GO" id="GO:0006189">
    <property type="term" value="P:'de novo' IMP biosynthetic process"/>
    <property type="evidence" value="ECO:0007669"/>
    <property type="project" value="UniProtKB-UniRule"/>
</dbReference>
<dbReference type="PROSITE" id="PS50975">
    <property type="entry name" value="ATP_GRASP"/>
    <property type="match status" value="1"/>
</dbReference>
<dbReference type="InterPro" id="IPR020562">
    <property type="entry name" value="PRibGlycinamide_synth_N"/>
</dbReference>
<keyword evidence="6 14" id="KW-0547">Nucleotide-binding</keyword>
<dbReference type="SUPFAM" id="SSF56059">
    <property type="entry name" value="Glutathione synthetase ATP-binding domain-like"/>
    <property type="match status" value="1"/>
</dbReference>
<dbReference type="InterPro" id="IPR011761">
    <property type="entry name" value="ATP-grasp"/>
</dbReference>
<dbReference type="InterPro" id="IPR013815">
    <property type="entry name" value="ATP_grasp_subdomain_1"/>
</dbReference>
<dbReference type="EC" id="6.3.4.13" evidence="4 13"/>
<dbReference type="SMART" id="SM01209">
    <property type="entry name" value="GARS_A"/>
    <property type="match status" value="1"/>
</dbReference>
<dbReference type="InterPro" id="IPR020559">
    <property type="entry name" value="PRibGlycinamide_synth_CS"/>
</dbReference>
<evidence type="ECO:0000256" key="7">
    <source>
        <dbReference type="ARBA" id="ARBA00022755"/>
    </source>
</evidence>
<dbReference type="InterPro" id="IPR011054">
    <property type="entry name" value="Rudment_hybrid_motif"/>
</dbReference>
<protein>
    <recommendedName>
        <fullName evidence="4 13">Phosphoribosylamine--glycine ligase</fullName>
        <ecNumber evidence="4 13">6.3.4.13</ecNumber>
    </recommendedName>
    <alternativeName>
        <fullName evidence="13">GARS</fullName>
    </alternativeName>
    <alternativeName>
        <fullName evidence="11 13">Glycinamide ribonucleotide synthetase</fullName>
    </alternativeName>
    <alternativeName>
        <fullName evidence="12 13">Phosphoribosylglycinamide synthetase</fullName>
    </alternativeName>
</protein>
<dbReference type="FunFam" id="3.30.1490.20:FF:000006">
    <property type="entry name" value="phosphoribosylamine--glycine ligase, chloroplastic-like"/>
    <property type="match status" value="1"/>
</dbReference>
<dbReference type="PANTHER" id="PTHR43472">
    <property type="entry name" value="PHOSPHORIBOSYLAMINE--GLYCINE LIGASE"/>
    <property type="match status" value="1"/>
</dbReference>
<evidence type="ECO:0000256" key="11">
    <source>
        <dbReference type="ARBA" id="ARBA00042242"/>
    </source>
</evidence>
<comment type="cofactor">
    <cofactor evidence="1">
        <name>Mn(2+)</name>
        <dbReference type="ChEBI" id="CHEBI:29035"/>
    </cofactor>
</comment>
<comment type="cofactor">
    <cofactor evidence="2">
        <name>Mg(2+)</name>
        <dbReference type="ChEBI" id="CHEBI:18420"/>
    </cofactor>
</comment>
<comment type="caution">
    <text evidence="16">The sequence shown here is derived from an EMBL/GenBank/DDBJ whole genome shotgun (WGS) entry which is preliminary data.</text>
</comment>
<gene>
    <name evidence="13" type="primary">purD</name>
    <name evidence="16" type="ORF">CLV38_10692</name>
</gene>
<dbReference type="EMBL" id="PVTO01000006">
    <property type="protein sequence ID" value="PRY83187.1"/>
    <property type="molecule type" value="Genomic_DNA"/>
</dbReference>
<dbReference type="Pfam" id="PF02843">
    <property type="entry name" value="GARS_C"/>
    <property type="match status" value="1"/>
</dbReference>
<comment type="catalytic activity">
    <reaction evidence="13">
        <text>5-phospho-beta-D-ribosylamine + glycine + ATP = N(1)-(5-phospho-beta-D-ribosyl)glycinamide + ADP + phosphate + H(+)</text>
        <dbReference type="Rhea" id="RHEA:17453"/>
        <dbReference type="ChEBI" id="CHEBI:15378"/>
        <dbReference type="ChEBI" id="CHEBI:30616"/>
        <dbReference type="ChEBI" id="CHEBI:43474"/>
        <dbReference type="ChEBI" id="CHEBI:57305"/>
        <dbReference type="ChEBI" id="CHEBI:58681"/>
        <dbReference type="ChEBI" id="CHEBI:143788"/>
        <dbReference type="ChEBI" id="CHEBI:456216"/>
        <dbReference type="EC" id="6.3.4.13"/>
    </reaction>
</comment>
<reference evidence="16 17" key="1">
    <citation type="submission" date="2018-03" db="EMBL/GenBank/DDBJ databases">
        <title>Genomic Encyclopedia of Archaeal and Bacterial Type Strains, Phase II (KMG-II): from individual species to whole genera.</title>
        <authorList>
            <person name="Goeker M."/>
        </authorList>
    </citation>
    <scope>NUCLEOTIDE SEQUENCE [LARGE SCALE GENOMIC DNA]</scope>
    <source>
        <strain evidence="16 17">DSM 13175</strain>
    </source>
</reference>
<dbReference type="PANTHER" id="PTHR43472:SF1">
    <property type="entry name" value="PHOSPHORIBOSYLAMINE--GLYCINE LIGASE, CHLOROPLASTIC"/>
    <property type="match status" value="1"/>
</dbReference>
<dbReference type="SUPFAM" id="SSF51246">
    <property type="entry name" value="Rudiment single hybrid motif"/>
    <property type="match status" value="1"/>
</dbReference>
<name>A0A2T0W913_9LACT</name>
<evidence type="ECO:0000256" key="9">
    <source>
        <dbReference type="ARBA" id="ARBA00023211"/>
    </source>
</evidence>
<dbReference type="AlphaFoldDB" id="A0A2T0W913"/>
<dbReference type="InterPro" id="IPR000115">
    <property type="entry name" value="PRibGlycinamide_synth"/>
</dbReference>
<evidence type="ECO:0000256" key="1">
    <source>
        <dbReference type="ARBA" id="ARBA00001936"/>
    </source>
</evidence>
<dbReference type="Pfam" id="PF01071">
    <property type="entry name" value="GARS_A"/>
    <property type="match status" value="1"/>
</dbReference>
<accession>A0A2T0W913</accession>
<dbReference type="SMART" id="SM01210">
    <property type="entry name" value="GARS_C"/>
    <property type="match status" value="1"/>
</dbReference>
<proteinExistence type="inferred from homology"/>
<evidence type="ECO:0000256" key="10">
    <source>
        <dbReference type="ARBA" id="ARBA00038345"/>
    </source>
</evidence>
<evidence type="ECO:0000259" key="15">
    <source>
        <dbReference type="PROSITE" id="PS50975"/>
    </source>
</evidence>
<evidence type="ECO:0000256" key="14">
    <source>
        <dbReference type="PROSITE-ProRule" id="PRU00409"/>
    </source>
</evidence>
<keyword evidence="17" id="KW-1185">Reference proteome</keyword>
<evidence type="ECO:0000256" key="3">
    <source>
        <dbReference type="ARBA" id="ARBA00005174"/>
    </source>
</evidence>
<dbReference type="NCBIfam" id="TIGR00877">
    <property type="entry name" value="purD"/>
    <property type="match status" value="1"/>
</dbReference>
<dbReference type="InterPro" id="IPR020561">
    <property type="entry name" value="PRibGlycinamid_synth_ATP-grasp"/>
</dbReference>
<sequence length="425" mass="45898">MIKGENRVKLLVIGAGGREHAIAKKLLSSSQVEAVFCAPGNPGMRRDGIQVLPITQDDHEGLITFAKKEKISWTIVGPEVPLFNGIVDDFQSEGLPVFGPSKAATQIEASKEFAKELMVANHIPTANYQAFDTFEEAKEYVLNGPIPIVIKADGLAAGKGVVVAETKDAALSALEDMMLDKKYGTHNARVVIEEYLTGEEFSLMAFVNGEKVYPMVISQDHKRLLEGDKGPNTGGMGAYAPVPHIAESVVKEATERILKPAAEGMVKNGTPFTGILYAGVIATTEGPKTIEFNARFGDPETQVLMNRLESDLAQAITDILEDREPELIWKKDGVSLGVVVAAEGYPEAYNKHIPLALPDTNDKIQLYFSGVTEDESELVSDGGRIYLVEASGDSMEEAQGLVYEALESVDTAGCVYRTDIGHNAL</sequence>
<keyword evidence="9" id="KW-0464">Manganese</keyword>
<dbReference type="Gene3D" id="3.30.470.20">
    <property type="entry name" value="ATP-grasp fold, B domain"/>
    <property type="match status" value="1"/>
</dbReference>
<dbReference type="GO" id="GO:0004637">
    <property type="term" value="F:phosphoribosylamine-glycine ligase activity"/>
    <property type="evidence" value="ECO:0007669"/>
    <property type="project" value="UniProtKB-UniRule"/>
</dbReference>
<evidence type="ECO:0000256" key="5">
    <source>
        <dbReference type="ARBA" id="ARBA00022598"/>
    </source>
</evidence>
<keyword evidence="5 13" id="KW-0436">Ligase</keyword>
<dbReference type="InterPro" id="IPR037123">
    <property type="entry name" value="PRibGlycinamide_synth_C_sf"/>
</dbReference>
<evidence type="ECO:0000256" key="13">
    <source>
        <dbReference type="HAMAP-Rule" id="MF_00138"/>
    </source>
</evidence>
<dbReference type="GO" id="GO:0046872">
    <property type="term" value="F:metal ion binding"/>
    <property type="evidence" value="ECO:0007669"/>
    <property type="project" value="InterPro"/>
</dbReference>
<dbReference type="Gene3D" id="3.90.600.10">
    <property type="entry name" value="Phosphoribosylglycinamide synthetase, C-terminal domain"/>
    <property type="match status" value="1"/>
</dbReference>
<dbReference type="Proteomes" id="UP000238205">
    <property type="component" value="Unassembled WGS sequence"/>
</dbReference>
<dbReference type="Gene3D" id="3.40.50.20">
    <property type="match status" value="1"/>
</dbReference>
<evidence type="ECO:0000256" key="6">
    <source>
        <dbReference type="ARBA" id="ARBA00022741"/>
    </source>
</evidence>
<dbReference type="GO" id="GO:0005524">
    <property type="term" value="F:ATP binding"/>
    <property type="evidence" value="ECO:0007669"/>
    <property type="project" value="UniProtKB-UniRule"/>
</dbReference>